<sequence length="134" mass="15098">MKEMEKGNDSSSTPETLSEEGALQSSLQFRFLEWLPSAPGTGLTSRAVFFAPALFSLSGKILCWLSPGLLNFHFNKDGSMKENTPENIFMTKLKKQQQHTIKAEDVAQRMDNNKGTFTSNHWIIMNILPYLLSL</sequence>
<gene>
    <name evidence="1" type="ORF">Y1Q_0023037</name>
</gene>
<evidence type="ECO:0000313" key="2">
    <source>
        <dbReference type="Proteomes" id="UP000050525"/>
    </source>
</evidence>
<keyword evidence="2" id="KW-1185">Reference proteome</keyword>
<dbReference type="AlphaFoldDB" id="A0A151P7E0"/>
<name>A0A151P7E0_ALLMI</name>
<reference evidence="1 2" key="1">
    <citation type="journal article" date="2012" name="Genome Biol.">
        <title>Sequencing three crocodilian genomes to illuminate the evolution of archosaurs and amniotes.</title>
        <authorList>
            <person name="St John J.A."/>
            <person name="Braun E.L."/>
            <person name="Isberg S.R."/>
            <person name="Miles L.G."/>
            <person name="Chong A.Y."/>
            <person name="Gongora J."/>
            <person name="Dalzell P."/>
            <person name="Moran C."/>
            <person name="Bed'hom B."/>
            <person name="Abzhanov A."/>
            <person name="Burgess S.C."/>
            <person name="Cooksey A.M."/>
            <person name="Castoe T.A."/>
            <person name="Crawford N.G."/>
            <person name="Densmore L.D."/>
            <person name="Drew J.C."/>
            <person name="Edwards S.V."/>
            <person name="Faircloth B.C."/>
            <person name="Fujita M.K."/>
            <person name="Greenwold M.J."/>
            <person name="Hoffmann F.G."/>
            <person name="Howard J.M."/>
            <person name="Iguchi T."/>
            <person name="Janes D.E."/>
            <person name="Khan S.Y."/>
            <person name="Kohno S."/>
            <person name="de Koning A.J."/>
            <person name="Lance S.L."/>
            <person name="McCarthy F.M."/>
            <person name="McCormack J.E."/>
            <person name="Merchant M.E."/>
            <person name="Peterson D.G."/>
            <person name="Pollock D.D."/>
            <person name="Pourmand N."/>
            <person name="Raney B.J."/>
            <person name="Roessler K.A."/>
            <person name="Sanford J.R."/>
            <person name="Sawyer R.H."/>
            <person name="Schmidt C.J."/>
            <person name="Triplett E.W."/>
            <person name="Tuberville T.D."/>
            <person name="Venegas-Anaya M."/>
            <person name="Howard J.T."/>
            <person name="Jarvis E.D."/>
            <person name="Guillette L.J.Jr."/>
            <person name="Glenn T.C."/>
            <person name="Green R.E."/>
            <person name="Ray D.A."/>
        </authorList>
    </citation>
    <scope>NUCLEOTIDE SEQUENCE [LARGE SCALE GENOMIC DNA]</scope>
    <source>
        <strain evidence="1">KSC_2009_1</strain>
    </source>
</reference>
<dbReference type="Proteomes" id="UP000050525">
    <property type="component" value="Unassembled WGS sequence"/>
</dbReference>
<accession>A0A151P7E0</accession>
<comment type="caution">
    <text evidence="1">The sequence shown here is derived from an EMBL/GenBank/DDBJ whole genome shotgun (WGS) entry which is preliminary data.</text>
</comment>
<evidence type="ECO:0000313" key="1">
    <source>
        <dbReference type="EMBL" id="KYO44986.1"/>
    </source>
</evidence>
<organism evidence="1 2">
    <name type="scientific">Alligator mississippiensis</name>
    <name type="common">American alligator</name>
    <dbReference type="NCBI Taxonomy" id="8496"/>
    <lineage>
        <taxon>Eukaryota</taxon>
        <taxon>Metazoa</taxon>
        <taxon>Chordata</taxon>
        <taxon>Craniata</taxon>
        <taxon>Vertebrata</taxon>
        <taxon>Euteleostomi</taxon>
        <taxon>Archelosauria</taxon>
        <taxon>Archosauria</taxon>
        <taxon>Crocodylia</taxon>
        <taxon>Alligatoridae</taxon>
        <taxon>Alligatorinae</taxon>
        <taxon>Alligator</taxon>
    </lineage>
</organism>
<dbReference type="EMBL" id="AKHW03000640">
    <property type="protein sequence ID" value="KYO44986.1"/>
    <property type="molecule type" value="Genomic_DNA"/>
</dbReference>
<protein>
    <submittedName>
        <fullName evidence="1">Uncharacterized protein</fullName>
    </submittedName>
</protein>
<proteinExistence type="predicted"/>